<keyword evidence="12 17" id="KW-0862">Zinc</keyword>
<feature type="binding site" evidence="17">
    <location>
        <begin position="123"/>
        <end position="124"/>
    </location>
    <ligand>
        <name>NAD(+)</name>
        <dbReference type="ChEBI" id="CHEBI:57540"/>
    </ligand>
</feature>
<feature type="binding site" evidence="17">
    <location>
        <position position="247"/>
    </location>
    <ligand>
        <name>Zn(2+)</name>
        <dbReference type="ChEBI" id="CHEBI:29105"/>
    </ligand>
</feature>
<evidence type="ECO:0000256" key="4">
    <source>
        <dbReference type="ARBA" id="ARBA00004661"/>
    </source>
</evidence>
<evidence type="ECO:0000256" key="8">
    <source>
        <dbReference type="ARBA" id="ARBA00022490"/>
    </source>
</evidence>
<dbReference type="Proteomes" id="UP000678513">
    <property type="component" value="Chromosome"/>
</dbReference>
<dbReference type="RefSeq" id="WP_212327232.1">
    <property type="nucleotide sequence ID" value="NZ_AP024463.1"/>
</dbReference>
<evidence type="ECO:0000256" key="5">
    <source>
        <dbReference type="ARBA" id="ARBA00005412"/>
    </source>
</evidence>
<feature type="binding site" evidence="17">
    <location>
        <position position="263"/>
    </location>
    <ligand>
        <name>Zn(2+)</name>
        <dbReference type="ChEBI" id="CHEBI:29105"/>
    </ligand>
</feature>
<evidence type="ECO:0000256" key="13">
    <source>
        <dbReference type="ARBA" id="ARBA00023027"/>
    </source>
</evidence>
<accession>A0ABX7Y8E9</accession>
<feature type="binding site" evidence="17">
    <location>
        <begin position="65"/>
        <end position="70"/>
    </location>
    <ligand>
        <name>NAD(+)</name>
        <dbReference type="ChEBI" id="CHEBI:57540"/>
    </ligand>
</feature>
<evidence type="ECO:0000256" key="3">
    <source>
        <dbReference type="ARBA" id="ARBA00004496"/>
    </source>
</evidence>
<evidence type="ECO:0000256" key="7">
    <source>
        <dbReference type="ARBA" id="ARBA00017684"/>
    </source>
</evidence>
<keyword evidence="9 17" id="KW-0028">Amino-acid biosynthesis</keyword>
<evidence type="ECO:0000256" key="9">
    <source>
        <dbReference type="ARBA" id="ARBA00022605"/>
    </source>
</evidence>
<dbReference type="Pfam" id="PF24621">
    <property type="entry name" value="DHQS_C"/>
    <property type="match status" value="1"/>
</dbReference>
<evidence type="ECO:0000256" key="15">
    <source>
        <dbReference type="ARBA" id="ARBA00023239"/>
    </source>
</evidence>
<comment type="similarity">
    <text evidence="5 17">Belongs to the sugar phosphate cyclases superfamily. Dehydroquinate synthase family.</text>
</comment>
<comment type="function">
    <text evidence="17">Catalyzes the conversion of 3-deoxy-D-arabino-heptulosonate 7-phosphate (DAHP) to dehydroquinate (DHQ).</text>
</comment>
<dbReference type="Gene3D" id="3.40.50.1970">
    <property type="match status" value="1"/>
</dbReference>
<evidence type="ECO:0000256" key="6">
    <source>
        <dbReference type="ARBA" id="ARBA00013031"/>
    </source>
</evidence>
<comment type="subcellular location">
    <subcellularLocation>
        <location evidence="3 17">Cytoplasm</location>
    </subcellularLocation>
</comment>
<feature type="binding site" evidence="17">
    <location>
        <position position="145"/>
    </location>
    <ligand>
        <name>NAD(+)</name>
        <dbReference type="ChEBI" id="CHEBI:57540"/>
    </ligand>
</feature>
<evidence type="ECO:0000256" key="2">
    <source>
        <dbReference type="ARBA" id="ARBA00001911"/>
    </source>
</evidence>
<keyword evidence="10 17" id="KW-0479">Metal-binding</keyword>
<reference evidence="20 21" key="1">
    <citation type="submission" date="2021-03" db="EMBL/GenBank/DDBJ databases">
        <title>Human Oral Microbial Genomes.</title>
        <authorList>
            <person name="Johnston C.D."/>
            <person name="Chen T."/>
            <person name="Dewhirst F.E."/>
        </authorList>
    </citation>
    <scope>NUCLEOTIDE SEQUENCE [LARGE SCALE GENOMIC DNA]</scope>
    <source>
        <strain evidence="20 21">DSMZ 100122</strain>
    </source>
</reference>
<feature type="domain" description="3-dehydroquinate synthase N-terminal" evidence="18">
    <location>
        <begin position="61"/>
        <end position="172"/>
    </location>
</feature>
<keyword evidence="8 17" id="KW-0963">Cytoplasm</keyword>
<sequence>MIIPVDSQLAPYEVHIAPGALSRLEEALGEATRVAIIVPGPLTALADRVRERCPGRQVTLVTVAEAENAKTPAVLADCWDALAAAGLTRSDLVIGLGGGTTTDLAGFVAASWLRGVGFISIPTTVLGMVDAAVGGKTGINLTAGKNLVGAFHEPRAVICDLELLGGLPRLEIASGLAEVVKCGFISDPGILELIDSDLAGSQDTTSETFAELVGRAVTVKAAVVAADLTERTSEGESVGREALNYGHTLGHAIEAHEGFRLRHGQAISIGMAWIAEVSRRLLGLGAGIAADHSRLLRSLGLPVAYDPAAWPALRQLMSLDKKTRGLTLRLVGLAAQGRPVMLEGAAEDELAGAYAAVSGQA</sequence>
<dbReference type="InterPro" id="IPR030960">
    <property type="entry name" value="DHQS/DOIS_N"/>
</dbReference>
<dbReference type="SUPFAM" id="SSF56796">
    <property type="entry name" value="Dehydroquinate synthase-like"/>
    <property type="match status" value="1"/>
</dbReference>
<dbReference type="InterPro" id="IPR056179">
    <property type="entry name" value="DHQS_C"/>
</dbReference>
<evidence type="ECO:0000256" key="11">
    <source>
        <dbReference type="ARBA" id="ARBA00022741"/>
    </source>
</evidence>
<evidence type="ECO:0000256" key="14">
    <source>
        <dbReference type="ARBA" id="ARBA00023141"/>
    </source>
</evidence>
<evidence type="ECO:0000313" key="21">
    <source>
        <dbReference type="Proteomes" id="UP000678513"/>
    </source>
</evidence>
<keyword evidence="14 17" id="KW-0057">Aromatic amino acid biosynthesis</keyword>
<dbReference type="CDD" id="cd08195">
    <property type="entry name" value="DHQS"/>
    <property type="match status" value="1"/>
</dbReference>
<dbReference type="PANTHER" id="PTHR43622">
    <property type="entry name" value="3-DEHYDROQUINATE SYNTHASE"/>
    <property type="match status" value="1"/>
</dbReference>
<comment type="pathway">
    <text evidence="4 17">Metabolic intermediate biosynthesis; chorismate biosynthesis; chorismate from D-erythrose 4-phosphate and phosphoenolpyruvate: step 2/7.</text>
</comment>
<dbReference type="NCBIfam" id="TIGR01357">
    <property type="entry name" value="aroB"/>
    <property type="match status" value="1"/>
</dbReference>
<dbReference type="HAMAP" id="MF_00110">
    <property type="entry name" value="DHQ_synthase"/>
    <property type="match status" value="1"/>
</dbReference>
<evidence type="ECO:0000259" key="18">
    <source>
        <dbReference type="Pfam" id="PF01761"/>
    </source>
</evidence>
<dbReference type="GO" id="GO:0003856">
    <property type="term" value="F:3-dehydroquinate synthase activity"/>
    <property type="evidence" value="ECO:0007669"/>
    <property type="project" value="UniProtKB-EC"/>
</dbReference>
<dbReference type="InterPro" id="IPR030963">
    <property type="entry name" value="DHQ_synth_fam"/>
</dbReference>
<proteinExistence type="inferred from homology"/>
<dbReference type="PIRSF" id="PIRSF001455">
    <property type="entry name" value="DHQ_synth"/>
    <property type="match status" value="1"/>
</dbReference>
<dbReference type="Gene3D" id="1.20.1090.10">
    <property type="entry name" value="Dehydroquinate synthase-like - alpha domain"/>
    <property type="match status" value="1"/>
</dbReference>
<feature type="binding site" evidence="17">
    <location>
        <position position="136"/>
    </location>
    <ligand>
        <name>NAD(+)</name>
        <dbReference type="ChEBI" id="CHEBI:57540"/>
    </ligand>
</feature>
<keyword evidence="11 17" id="KW-0547">Nucleotide-binding</keyword>
<keyword evidence="21" id="KW-1185">Reference proteome</keyword>
<keyword evidence="16 17" id="KW-0170">Cobalt</keyword>
<dbReference type="InterPro" id="IPR050071">
    <property type="entry name" value="Dehydroquinate_synthase"/>
</dbReference>
<evidence type="ECO:0000256" key="10">
    <source>
        <dbReference type="ARBA" id="ARBA00022723"/>
    </source>
</evidence>
<organism evidence="20 21">
    <name type="scientific">Arachnia rubra</name>
    <dbReference type="NCBI Taxonomy" id="1547448"/>
    <lineage>
        <taxon>Bacteria</taxon>
        <taxon>Bacillati</taxon>
        <taxon>Actinomycetota</taxon>
        <taxon>Actinomycetes</taxon>
        <taxon>Propionibacteriales</taxon>
        <taxon>Propionibacteriaceae</taxon>
        <taxon>Arachnia</taxon>
    </lineage>
</organism>
<dbReference type="Pfam" id="PF01761">
    <property type="entry name" value="DHQ_synthase"/>
    <property type="match status" value="1"/>
</dbReference>
<evidence type="ECO:0000256" key="12">
    <source>
        <dbReference type="ARBA" id="ARBA00022833"/>
    </source>
</evidence>
<dbReference type="PANTHER" id="PTHR43622:SF7">
    <property type="entry name" value="3-DEHYDROQUINATE SYNTHASE, CHLOROPLASTIC"/>
    <property type="match status" value="1"/>
</dbReference>
<comment type="caution">
    <text evidence="17">Lacks conserved residue(s) required for the propagation of feature annotation.</text>
</comment>
<protein>
    <recommendedName>
        <fullName evidence="7 17">3-dehydroquinate synthase</fullName>
        <shortName evidence="17">DHQS</shortName>
        <ecNumber evidence="6 17">4.2.3.4</ecNumber>
    </recommendedName>
</protein>
<evidence type="ECO:0000313" key="20">
    <source>
        <dbReference type="EMBL" id="QUC09509.1"/>
    </source>
</evidence>
<evidence type="ECO:0000256" key="16">
    <source>
        <dbReference type="ARBA" id="ARBA00023285"/>
    </source>
</evidence>
<dbReference type="InterPro" id="IPR016037">
    <property type="entry name" value="DHQ_synth_AroB"/>
</dbReference>
<gene>
    <name evidence="17 20" type="primary">aroB</name>
    <name evidence="20" type="ORF">J5A65_07320</name>
</gene>
<name>A0ABX7Y8E9_9ACTN</name>
<comment type="cofactor">
    <cofactor evidence="2 17">
        <name>NAD(+)</name>
        <dbReference type="ChEBI" id="CHEBI:57540"/>
    </cofactor>
</comment>
<dbReference type="EC" id="4.2.3.4" evidence="6 17"/>
<feature type="binding site" evidence="17">
    <location>
        <position position="178"/>
    </location>
    <ligand>
        <name>Zn(2+)</name>
        <dbReference type="ChEBI" id="CHEBI:29105"/>
    </ligand>
</feature>
<evidence type="ECO:0000256" key="17">
    <source>
        <dbReference type="HAMAP-Rule" id="MF_00110"/>
    </source>
</evidence>
<keyword evidence="13 17" id="KW-0520">NAD</keyword>
<feature type="domain" description="3-dehydroquinate synthase C-terminal" evidence="19">
    <location>
        <begin position="175"/>
        <end position="323"/>
    </location>
</feature>
<dbReference type="EMBL" id="CP072384">
    <property type="protein sequence ID" value="QUC09509.1"/>
    <property type="molecule type" value="Genomic_DNA"/>
</dbReference>
<keyword evidence="15 17" id="KW-0456">Lyase</keyword>
<evidence type="ECO:0000256" key="1">
    <source>
        <dbReference type="ARBA" id="ARBA00001393"/>
    </source>
</evidence>
<comment type="cofactor">
    <cofactor evidence="17">
        <name>Co(2+)</name>
        <dbReference type="ChEBI" id="CHEBI:48828"/>
    </cofactor>
    <cofactor evidence="17">
        <name>Zn(2+)</name>
        <dbReference type="ChEBI" id="CHEBI:29105"/>
    </cofactor>
    <text evidence="17">Binds 1 divalent metal cation per subunit. Can use either Co(2+) or Zn(2+).</text>
</comment>
<comment type="catalytic activity">
    <reaction evidence="1 17">
        <text>7-phospho-2-dehydro-3-deoxy-D-arabino-heptonate = 3-dehydroquinate + phosphate</text>
        <dbReference type="Rhea" id="RHEA:21968"/>
        <dbReference type="ChEBI" id="CHEBI:32364"/>
        <dbReference type="ChEBI" id="CHEBI:43474"/>
        <dbReference type="ChEBI" id="CHEBI:58394"/>
        <dbReference type="EC" id="4.2.3.4"/>
    </reaction>
</comment>
<evidence type="ECO:0000259" key="19">
    <source>
        <dbReference type="Pfam" id="PF24621"/>
    </source>
</evidence>